<name>A0A2M4B3S2_9DIPT</name>
<sequence>MVALSGRSRGRCCALPVCPAAAVAAVGHRHSLLVPGAPVVASASAPVRPPSPFASGASICTQDWSPVVQPVVALAGSAS</sequence>
<proteinExistence type="predicted"/>
<protein>
    <submittedName>
        <fullName evidence="1">Putative secreted protein</fullName>
    </submittedName>
</protein>
<accession>A0A2M4B3S2</accession>
<dbReference type="EMBL" id="GGFK01014291">
    <property type="protein sequence ID" value="MBW47612.1"/>
    <property type="molecule type" value="Transcribed_RNA"/>
</dbReference>
<dbReference type="AlphaFoldDB" id="A0A2M4B3S2"/>
<organism evidence="1">
    <name type="scientific">Anopheles triannulatus</name>
    <dbReference type="NCBI Taxonomy" id="58253"/>
    <lineage>
        <taxon>Eukaryota</taxon>
        <taxon>Metazoa</taxon>
        <taxon>Ecdysozoa</taxon>
        <taxon>Arthropoda</taxon>
        <taxon>Hexapoda</taxon>
        <taxon>Insecta</taxon>
        <taxon>Pterygota</taxon>
        <taxon>Neoptera</taxon>
        <taxon>Endopterygota</taxon>
        <taxon>Diptera</taxon>
        <taxon>Nematocera</taxon>
        <taxon>Culicoidea</taxon>
        <taxon>Culicidae</taxon>
        <taxon>Anophelinae</taxon>
        <taxon>Anopheles</taxon>
    </lineage>
</organism>
<evidence type="ECO:0000313" key="1">
    <source>
        <dbReference type="EMBL" id="MBW47612.1"/>
    </source>
</evidence>
<reference evidence="1" key="1">
    <citation type="submission" date="2018-01" db="EMBL/GenBank/DDBJ databases">
        <title>An insight into the sialome of Amazonian anophelines.</title>
        <authorList>
            <person name="Ribeiro J.M."/>
            <person name="Scarpassa V."/>
            <person name="Calvo E."/>
        </authorList>
    </citation>
    <scope>NUCLEOTIDE SEQUENCE</scope>
    <source>
        <tissue evidence="1">Salivary glands</tissue>
    </source>
</reference>